<dbReference type="Pfam" id="PF00096">
    <property type="entry name" value="zf-C2H2"/>
    <property type="match status" value="6"/>
</dbReference>
<sequence>MMSAANFMNVCRLCLVKDKVYIPIFEGEGEARQLFTKIGTCLPVKVEKDDKLPKKICDVCLYNVENVFKFWHTTANSEKKLLQWLEGFEKNDDLSLGNSNTIETEQVMLKEETIEQEHVSDHGKGQDNEGSQDDMELSDAEDNSDEDGFNSEEETANDNIGDNKDSRNDDGESEEDGYGELEPTTFVNVTLACEEPGPSGLQTGQSLEHSLDGVQPQVTQVVLQSVPTIQTIQVKSVESVQAAPEAVPSTSKTVPASSGLSVVHWLPTVSNVGKGGIPGQQASGLLLYALNKGVKLQKPEEHSEIAEKLLLEPEDRLRKPKNLQLSPLVNPEEKHLRKTCEHCGKVFKNISHAIVHRRIHTGEKPYLCHACGTCHISLRRLRSHLRTHSEDRPFKCDICGSAFKYADQMKTHRKRHTEDKRFECNVCGHACHARSELAIHKKRHFKMYTFHCDVCKKGFYLENELRDHMVKHTGIKPHKCELCDKAYVSKNSLTCHIKSCHNQPTLELECDECQKKFSFPQSLKKHKQRHKGVGNSVCDVCGKVVTSTYMRIHMRTHTGEKPIVCNVCNKSFRSANYLKTHMRVHTGEKPYTCEKCLKCFTQRSTLVVHMRSHTGEKPYTCSICSKSYVTHTLLMYHKKLHQLKS</sequence>
<keyword evidence="17" id="KW-1185">Reference proteome</keyword>
<reference evidence="16 17" key="1">
    <citation type="submission" date="2024-03" db="EMBL/GenBank/DDBJ databases">
        <title>The genome assembly and annotation of the cricket Gryllus longicercus Weissman &amp; Gray.</title>
        <authorList>
            <person name="Szrajer S."/>
            <person name="Gray D."/>
            <person name="Ylla G."/>
        </authorList>
    </citation>
    <scope>NUCLEOTIDE SEQUENCE [LARGE SCALE GENOMIC DNA]</scope>
    <source>
        <strain evidence="16">DAG 2021-001</strain>
        <tissue evidence="16">Whole body minus gut</tissue>
    </source>
</reference>
<evidence type="ECO:0000313" key="17">
    <source>
        <dbReference type="Proteomes" id="UP001378592"/>
    </source>
</evidence>
<evidence type="ECO:0000256" key="10">
    <source>
        <dbReference type="ARBA" id="ARBA00023242"/>
    </source>
</evidence>
<keyword evidence="7" id="KW-0805">Transcription regulation</keyword>
<dbReference type="InterPro" id="IPR036236">
    <property type="entry name" value="Znf_C2H2_sf"/>
</dbReference>
<dbReference type="SMART" id="SM00355">
    <property type="entry name" value="ZnF_C2H2"/>
    <property type="match status" value="11"/>
</dbReference>
<keyword evidence="4" id="KW-0677">Repeat</keyword>
<dbReference type="PROSITE" id="PS51915">
    <property type="entry name" value="ZAD"/>
    <property type="match status" value="1"/>
</dbReference>
<dbReference type="FunFam" id="3.30.160.60:FF:002402">
    <property type="entry name" value="Zinc finger protein 347"/>
    <property type="match status" value="1"/>
</dbReference>
<dbReference type="SUPFAM" id="SSF57667">
    <property type="entry name" value="beta-beta-alpha zinc fingers"/>
    <property type="match status" value="6"/>
</dbReference>
<evidence type="ECO:0000256" key="2">
    <source>
        <dbReference type="ARBA" id="ARBA00006991"/>
    </source>
</evidence>
<accession>A0AAN9VXI1</accession>
<evidence type="ECO:0000256" key="7">
    <source>
        <dbReference type="ARBA" id="ARBA00023015"/>
    </source>
</evidence>
<dbReference type="PROSITE" id="PS50157">
    <property type="entry name" value="ZINC_FINGER_C2H2_2"/>
    <property type="match status" value="11"/>
</dbReference>
<evidence type="ECO:0000256" key="13">
    <source>
        <dbReference type="SAM" id="MobiDB-lite"/>
    </source>
</evidence>
<evidence type="ECO:0000256" key="11">
    <source>
        <dbReference type="PROSITE-ProRule" id="PRU00042"/>
    </source>
</evidence>
<feature type="domain" description="C2H2-type" evidence="14">
    <location>
        <begin position="563"/>
        <end position="590"/>
    </location>
</feature>
<protein>
    <recommendedName>
        <fullName evidence="18">Zinc finger protein</fullName>
    </recommendedName>
</protein>
<feature type="domain" description="C2H2-type" evidence="14">
    <location>
        <begin position="508"/>
        <end position="532"/>
    </location>
</feature>
<feature type="binding site" evidence="12">
    <location>
        <position position="11"/>
    </location>
    <ligand>
        <name>Zn(2+)</name>
        <dbReference type="ChEBI" id="CHEBI:29105"/>
    </ligand>
</feature>
<evidence type="ECO:0000313" key="16">
    <source>
        <dbReference type="EMBL" id="KAK7865944.1"/>
    </source>
</evidence>
<keyword evidence="10" id="KW-0539">Nucleus</keyword>
<feature type="domain" description="C2H2-type" evidence="14">
    <location>
        <begin position="366"/>
        <end position="393"/>
    </location>
</feature>
<feature type="domain" description="C2H2-type" evidence="14">
    <location>
        <begin position="338"/>
        <end position="365"/>
    </location>
</feature>
<name>A0AAN9VXI1_9ORTH</name>
<feature type="region of interest" description="Disordered" evidence="13">
    <location>
        <begin position="115"/>
        <end position="181"/>
    </location>
</feature>
<dbReference type="GO" id="GO:0008270">
    <property type="term" value="F:zinc ion binding"/>
    <property type="evidence" value="ECO:0007669"/>
    <property type="project" value="UniProtKB-UniRule"/>
</dbReference>
<dbReference type="GO" id="GO:0003677">
    <property type="term" value="F:DNA binding"/>
    <property type="evidence" value="ECO:0007669"/>
    <property type="project" value="UniProtKB-KW"/>
</dbReference>
<feature type="domain" description="C2H2-type" evidence="14">
    <location>
        <begin position="478"/>
        <end position="506"/>
    </location>
</feature>
<feature type="compositionally biased region" description="Basic and acidic residues" evidence="13">
    <location>
        <begin position="161"/>
        <end position="170"/>
    </location>
</feature>
<feature type="domain" description="C2H2-type" evidence="14">
    <location>
        <begin position="450"/>
        <end position="477"/>
    </location>
</feature>
<evidence type="ECO:0000256" key="4">
    <source>
        <dbReference type="ARBA" id="ARBA00022737"/>
    </source>
</evidence>
<dbReference type="InterPro" id="IPR012934">
    <property type="entry name" value="Znf_AD"/>
</dbReference>
<dbReference type="Gene3D" id="3.40.1800.20">
    <property type="match status" value="1"/>
</dbReference>
<dbReference type="Gene3D" id="3.30.160.60">
    <property type="entry name" value="Classic Zinc Finger"/>
    <property type="match status" value="9"/>
</dbReference>
<dbReference type="GO" id="GO:0005634">
    <property type="term" value="C:nucleus"/>
    <property type="evidence" value="ECO:0007669"/>
    <property type="project" value="UniProtKB-SubCell"/>
</dbReference>
<evidence type="ECO:0008006" key="18">
    <source>
        <dbReference type="Google" id="ProtNLM"/>
    </source>
</evidence>
<dbReference type="GO" id="GO:0006355">
    <property type="term" value="P:regulation of DNA-templated transcription"/>
    <property type="evidence" value="ECO:0007669"/>
    <property type="project" value="UniProtKB-ARBA"/>
</dbReference>
<evidence type="ECO:0000256" key="9">
    <source>
        <dbReference type="ARBA" id="ARBA00023163"/>
    </source>
</evidence>
<keyword evidence="5 11" id="KW-0863">Zinc-finger</keyword>
<dbReference type="PROSITE" id="PS00028">
    <property type="entry name" value="ZINC_FINGER_C2H2_1"/>
    <property type="match status" value="9"/>
</dbReference>
<feature type="domain" description="C2H2-type" evidence="14">
    <location>
        <begin position="619"/>
        <end position="645"/>
    </location>
</feature>
<keyword evidence="9" id="KW-0804">Transcription</keyword>
<feature type="domain" description="C2H2-type" evidence="14">
    <location>
        <begin position="591"/>
        <end position="618"/>
    </location>
</feature>
<feature type="binding site" evidence="12">
    <location>
        <position position="60"/>
    </location>
    <ligand>
        <name>Zn(2+)</name>
        <dbReference type="ChEBI" id="CHEBI:29105"/>
    </ligand>
</feature>
<evidence type="ECO:0000256" key="1">
    <source>
        <dbReference type="ARBA" id="ARBA00004123"/>
    </source>
</evidence>
<dbReference type="PANTHER" id="PTHR24379:SF121">
    <property type="entry name" value="C2H2-TYPE DOMAIN-CONTAINING PROTEIN"/>
    <property type="match status" value="1"/>
</dbReference>
<gene>
    <name evidence="16" type="ORF">R5R35_005010</name>
</gene>
<dbReference type="SMART" id="SM00868">
    <property type="entry name" value="zf-AD"/>
    <property type="match status" value="1"/>
</dbReference>
<comment type="similarity">
    <text evidence="2">Belongs to the krueppel C2H2-type zinc-finger protein family.</text>
</comment>
<dbReference type="AlphaFoldDB" id="A0AAN9VXI1"/>
<comment type="caution">
    <text evidence="16">The sequence shown here is derived from an EMBL/GenBank/DDBJ whole genome shotgun (WGS) entry which is preliminary data.</text>
</comment>
<proteinExistence type="inferred from homology"/>
<evidence type="ECO:0000256" key="3">
    <source>
        <dbReference type="ARBA" id="ARBA00022723"/>
    </source>
</evidence>
<organism evidence="16 17">
    <name type="scientific">Gryllus longicercus</name>
    <dbReference type="NCBI Taxonomy" id="2509291"/>
    <lineage>
        <taxon>Eukaryota</taxon>
        <taxon>Metazoa</taxon>
        <taxon>Ecdysozoa</taxon>
        <taxon>Arthropoda</taxon>
        <taxon>Hexapoda</taxon>
        <taxon>Insecta</taxon>
        <taxon>Pterygota</taxon>
        <taxon>Neoptera</taxon>
        <taxon>Polyneoptera</taxon>
        <taxon>Orthoptera</taxon>
        <taxon>Ensifera</taxon>
        <taxon>Gryllidea</taxon>
        <taxon>Grylloidea</taxon>
        <taxon>Gryllidae</taxon>
        <taxon>Gryllinae</taxon>
        <taxon>Gryllus</taxon>
    </lineage>
</organism>
<dbReference type="PANTHER" id="PTHR24379">
    <property type="entry name" value="KRAB AND ZINC FINGER DOMAIN-CONTAINING"/>
    <property type="match status" value="1"/>
</dbReference>
<feature type="domain" description="C2H2-type" evidence="14">
    <location>
        <begin position="394"/>
        <end position="421"/>
    </location>
</feature>
<dbReference type="FunFam" id="3.30.160.60:FF:000870">
    <property type="entry name" value="zinc finger protein 197 isoform X1"/>
    <property type="match status" value="1"/>
</dbReference>
<evidence type="ECO:0000256" key="5">
    <source>
        <dbReference type="ARBA" id="ARBA00022771"/>
    </source>
</evidence>
<keyword evidence="8" id="KW-0238">DNA-binding</keyword>
<keyword evidence="3 12" id="KW-0479">Metal-binding</keyword>
<dbReference type="InterPro" id="IPR013087">
    <property type="entry name" value="Znf_C2H2_type"/>
</dbReference>
<feature type="domain" description="C2H2-type" evidence="14">
    <location>
        <begin position="422"/>
        <end position="444"/>
    </location>
</feature>
<evidence type="ECO:0000256" key="8">
    <source>
        <dbReference type="ARBA" id="ARBA00023125"/>
    </source>
</evidence>
<evidence type="ECO:0000256" key="6">
    <source>
        <dbReference type="ARBA" id="ARBA00022833"/>
    </source>
</evidence>
<feature type="compositionally biased region" description="Acidic residues" evidence="13">
    <location>
        <begin position="130"/>
        <end position="156"/>
    </location>
</feature>
<feature type="domain" description="C2H2-type" evidence="14">
    <location>
        <begin position="536"/>
        <end position="562"/>
    </location>
</feature>
<evidence type="ECO:0000259" key="14">
    <source>
        <dbReference type="PROSITE" id="PS50157"/>
    </source>
</evidence>
<dbReference type="EMBL" id="JAZDUA010000161">
    <property type="protein sequence ID" value="KAK7865944.1"/>
    <property type="molecule type" value="Genomic_DNA"/>
</dbReference>
<dbReference type="Proteomes" id="UP001378592">
    <property type="component" value="Unassembled WGS sequence"/>
</dbReference>
<dbReference type="FunFam" id="3.30.160.60:FF:001506">
    <property type="entry name" value="Zinc finger protein"/>
    <property type="match status" value="1"/>
</dbReference>
<feature type="domain" description="ZAD" evidence="15">
    <location>
        <begin position="9"/>
        <end position="84"/>
    </location>
</feature>
<feature type="binding site" evidence="12">
    <location>
        <position position="14"/>
    </location>
    <ligand>
        <name>Zn(2+)</name>
        <dbReference type="ChEBI" id="CHEBI:29105"/>
    </ligand>
</feature>
<dbReference type="Pfam" id="PF07776">
    <property type="entry name" value="zf-AD"/>
    <property type="match status" value="1"/>
</dbReference>
<feature type="binding site" evidence="12">
    <location>
        <position position="57"/>
    </location>
    <ligand>
        <name>Zn(2+)</name>
        <dbReference type="ChEBI" id="CHEBI:29105"/>
    </ligand>
</feature>
<keyword evidence="6 12" id="KW-0862">Zinc</keyword>
<evidence type="ECO:0000256" key="12">
    <source>
        <dbReference type="PROSITE-ProRule" id="PRU01263"/>
    </source>
</evidence>
<feature type="compositionally biased region" description="Basic and acidic residues" evidence="13">
    <location>
        <begin position="115"/>
        <end position="127"/>
    </location>
</feature>
<dbReference type="FunFam" id="3.30.160.60:FF:000145">
    <property type="entry name" value="Zinc finger protein 574"/>
    <property type="match status" value="1"/>
</dbReference>
<comment type="subcellular location">
    <subcellularLocation>
        <location evidence="1">Nucleus</location>
    </subcellularLocation>
</comment>
<dbReference type="SUPFAM" id="SSF57716">
    <property type="entry name" value="Glucocorticoid receptor-like (DNA-binding domain)"/>
    <property type="match status" value="1"/>
</dbReference>
<evidence type="ECO:0000259" key="15">
    <source>
        <dbReference type="PROSITE" id="PS51915"/>
    </source>
</evidence>
<dbReference type="FunFam" id="3.30.160.60:FF:002343">
    <property type="entry name" value="Zinc finger protein 33A"/>
    <property type="match status" value="1"/>
</dbReference>